<keyword evidence="4 10" id="KW-0547">Nucleotide-binding</keyword>
<dbReference type="NCBIfam" id="TIGR03346">
    <property type="entry name" value="chaperone_ClpB"/>
    <property type="match status" value="1"/>
</dbReference>
<dbReference type="SMART" id="SM01086">
    <property type="entry name" value="ClpB_D2-small"/>
    <property type="match status" value="1"/>
</dbReference>
<dbReference type="Proteomes" id="UP000244937">
    <property type="component" value="Chromosome"/>
</dbReference>
<dbReference type="EMBL" id="CP029187">
    <property type="protein sequence ID" value="AWI25981.1"/>
    <property type="molecule type" value="Genomic_DNA"/>
</dbReference>
<dbReference type="OrthoDB" id="9803641at2"/>
<evidence type="ECO:0000256" key="10">
    <source>
        <dbReference type="RuleBase" id="RU004432"/>
    </source>
</evidence>
<evidence type="ECO:0000259" key="12">
    <source>
        <dbReference type="PROSITE" id="PS51903"/>
    </source>
</evidence>
<evidence type="ECO:0000256" key="8">
    <source>
        <dbReference type="ARBA" id="ARBA00026057"/>
    </source>
</evidence>
<dbReference type="Gene3D" id="1.10.8.60">
    <property type="match status" value="1"/>
</dbReference>
<dbReference type="FunFam" id="3.40.50.300:FF:000010">
    <property type="entry name" value="Chaperone clpB 1, putative"/>
    <property type="match status" value="1"/>
</dbReference>
<dbReference type="FunFam" id="3.40.50.300:FF:000120">
    <property type="entry name" value="ATP-dependent chaperone ClpB"/>
    <property type="match status" value="1"/>
</dbReference>
<dbReference type="CDD" id="cd00009">
    <property type="entry name" value="AAA"/>
    <property type="match status" value="1"/>
</dbReference>
<dbReference type="CDD" id="cd19499">
    <property type="entry name" value="RecA-like_ClpB_Hsp104-like"/>
    <property type="match status" value="1"/>
</dbReference>
<dbReference type="PROSITE" id="PS51903">
    <property type="entry name" value="CLP_R"/>
    <property type="match status" value="1"/>
</dbReference>
<evidence type="ECO:0000256" key="9">
    <source>
        <dbReference type="PROSITE-ProRule" id="PRU01251"/>
    </source>
</evidence>
<evidence type="ECO:0000256" key="5">
    <source>
        <dbReference type="ARBA" id="ARBA00022840"/>
    </source>
</evidence>
<sequence length="863" mass="96394">MNINKFTIKSQEAIQKAQQLAQGYGHQQIENEHLMKAIFEVDENVAPFLLKKLNVNVPLFTQVIDSTLQSFAKVSGSDIMLSRFTGTTLNEAEIIAGKMNDEFVSIEHLLLAIFNSKSKVAQILKDQGVTEKGLKAAIDELRKGERVTSASAEETYNSLNKYAKNLNELAANGKLDPVIGRDEEIRRVLQILTRRTKNNPMLIGEPGVGKTAIAEGLAHRIVDGDVPENLKDKIVFSLDMGALIAGAKFKGEFEERLKSVVKEVTAAEGDIVLFIDEIHTLVGAGGGEGAMDAANILKPALARGELRAIGATTLDEYQKYFEKDKALERRFQKVLIDEPDTESAISILRGIKEKYETHHKVQIKDEAIIAAVELSQRYITNRFLPDKAIDLMDEAASKLRMEINSKPEELDVLDRKIMQLEIEIEAIKRENDESKLKGLGMELANLKEDRNEIFAKWKSEKDVVDSIQTVKTEIEDFKYEAERAERDGDYGKVAEIRYGKIKDAQARLEELQNQLTENQNGGTSLIKEEVTREDIAEVVAKWTGIPVMKMLQGEREKLLVLEEELHKRVVGQEEAIEAVSDAVRRSRAGLQDVKKPIGTFLFLGTTGVGKTELAKALATYLFDDESAMTRIDMSEYQERHSVSRLVGAPPGYVGYDEGGQLTEAVRRKPYSVVLLDEIEKAHPDTFNILLQVLDEGRLTDNKGRLADFRNTIIIMTSNMGSEIIQEKFSNLKGSVEAATELAKNEVLGLLKQTVRPEFINRIDDIVMFTPLTENNIRDIVGIQLKGITKMLAQQNITLDATPEAVAYLAQKGYDPHFGARPVKRVVQKEVLNELSKEILSGKVNTESIILLDSFDGKLVFRQG</sequence>
<dbReference type="InterPro" id="IPR001270">
    <property type="entry name" value="ClpA/B"/>
</dbReference>
<dbReference type="SUPFAM" id="SSF52540">
    <property type="entry name" value="P-loop containing nucleoside triphosphate hydrolases"/>
    <property type="match status" value="2"/>
</dbReference>
<comment type="function">
    <text evidence="11">Part of a stress-induced multi-chaperone system, it is involved in the recovery of the cell from heat-induced damage, in cooperation with DnaK, DnaJ and GrpE.</text>
</comment>
<feature type="domain" description="Clp R" evidence="12">
    <location>
        <begin position="3"/>
        <end position="144"/>
    </location>
</feature>
<dbReference type="GO" id="GO:0016887">
    <property type="term" value="F:ATP hydrolysis activity"/>
    <property type="evidence" value="ECO:0007669"/>
    <property type="project" value="InterPro"/>
</dbReference>
<organism evidence="13 14">
    <name type="scientific">Flavobacterium pallidum</name>
    <dbReference type="NCBI Taxonomy" id="2172098"/>
    <lineage>
        <taxon>Bacteria</taxon>
        <taxon>Pseudomonadati</taxon>
        <taxon>Bacteroidota</taxon>
        <taxon>Flavobacteriia</taxon>
        <taxon>Flavobacteriales</taxon>
        <taxon>Flavobacteriaceae</taxon>
        <taxon>Flavobacterium</taxon>
    </lineage>
</organism>
<keyword evidence="7 10" id="KW-0143">Chaperone</keyword>
<dbReference type="FunFam" id="3.40.50.300:FF:000025">
    <property type="entry name" value="ATP-dependent Clp protease subunit"/>
    <property type="match status" value="1"/>
</dbReference>
<keyword evidence="14" id="KW-1185">Reference proteome</keyword>
<accession>A0A2S1SHX3</accession>
<reference evidence="13 14" key="1">
    <citation type="submission" date="2018-05" db="EMBL/GenBank/DDBJ databases">
        <title>Genome sequencing of Flavobacterium sp. HYN0049.</title>
        <authorList>
            <person name="Yi H."/>
            <person name="Baek C."/>
        </authorList>
    </citation>
    <scope>NUCLEOTIDE SEQUENCE [LARGE SCALE GENOMIC DNA]</scope>
    <source>
        <strain evidence="13 14">HYN0049</strain>
    </source>
</reference>
<evidence type="ECO:0000256" key="6">
    <source>
        <dbReference type="ARBA" id="ARBA00023054"/>
    </source>
</evidence>
<gene>
    <name evidence="11 13" type="primary">clpB</name>
    <name evidence="13" type="ORF">HYN49_08755</name>
</gene>
<dbReference type="Pfam" id="PF17871">
    <property type="entry name" value="AAA_lid_9"/>
    <property type="match status" value="1"/>
</dbReference>
<dbReference type="SUPFAM" id="SSF81923">
    <property type="entry name" value="Double Clp-N motif"/>
    <property type="match status" value="1"/>
</dbReference>
<evidence type="ECO:0000256" key="2">
    <source>
        <dbReference type="ARBA" id="ARBA00017574"/>
    </source>
</evidence>
<dbReference type="InterPro" id="IPR019489">
    <property type="entry name" value="Clp_ATPase_C"/>
</dbReference>
<dbReference type="GO" id="GO:0005737">
    <property type="term" value="C:cytoplasm"/>
    <property type="evidence" value="ECO:0007669"/>
    <property type="project" value="UniProtKB-SubCell"/>
</dbReference>
<dbReference type="InterPro" id="IPR028299">
    <property type="entry name" value="ClpA/B_CS2"/>
</dbReference>
<dbReference type="InterPro" id="IPR004176">
    <property type="entry name" value="Clp_R_N"/>
</dbReference>
<dbReference type="PANTHER" id="PTHR11638:SF18">
    <property type="entry name" value="HEAT SHOCK PROTEIN 104"/>
    <property type="match status" value="1"/>
</dbReference>
<comment type="subunit">
    <text evidence="8">Homohexamer. The oligomerization is ATP-dependent.</text>
</comment>
<evidence type="ECO:0000256" key="11">
    <source>
        <dbReference type="RuleBase" id="RU362034"/>
    </source>
</evidence>
<dbReference type="Pfam" id="PF02861">
    <property type="entry name" value="Clp_N"/>
    <property type="match status" value="1"/>
</dbReference>
<dbReference type="InterPro" id="IPR017730">
    <property type="entry name" value="Chaperonin_ClpB"/>
</dbReference>
<keyword evidence="11" id="KW-0346">Stress response</keyword>
<keyword evidence="3 9" id="KW-0677">Repeat</keyword>
<dbReference type="Pfam" id="PF07724">
    <property type="entry name" value="AAA_2"/>
    <property type="match status" value="1"/>
</dbReference>
<feature type="coiled-coil region" evidence="11">
    <location>
        <begin position="410"/>
        <end position="521"/>
    </location>
</feature>
<dbReference type="InterPro" id="IPR018368">
    <property type="entry name" value="ClpA/B_CS1"/>
</dbReference>
<evidence type="ECO:0000256" key="4">
    <source>
        <dbReference type="ARBA" id="ARBA00022741"/>
    </source>
</evidence>
<evidence type="ECO:0000256" key="1">
    <source>
        <dbReference type="ARBA" id="ARBA00008675"/>
    </source>
</evidence>
<dbReference type="InterPro" id="IPR041546">
    <property type="entry name" value="ClpA/ClpB_AAA_lid"/>
</dbReference>
<dbReference type="GO" id="GO:0042026">
    <property type="term" value="P:protein refolding"/>
    <property type="evidence" value="ECO:0007669"/>
    <property type="project" value="UniProtKB-UniRule"/>
</dbReference>
<keyword evidence="11" id="KW-0963">Cytoplasm</keyword>
<evidence type="ECO:0000313" key="13">
    <source>
        <dbReference type="EMBL" id="AWI25981.1"/>
    </source>
</evidence>
<keyword evidence="5 10" id="KW-0067">ATP-binding</keyword>
<comment type="subunit">
    <text evidence="11">Homohexamer; The oligomerization is ATP-dependent.</text>
</comment>
<protein>
    <recommendedName>
        <fullName evidence="2 11">Chaperone protein ClpB</fullName>
    </recommendedName>
</protein>
<dbReference type="InterPro" id="IPR036628">
    <property type="entry name" value="Clp_N_dom_sf"/>
</dbReference>
<name>A0A2S1SHX3_9FLAO</name>
<evidence type="ECO:0000256" key="7">
    <source>
        <dbReference type="ARBA" id="ARBA00023186"/>
    </source>
</evidence>
<dbReference type="InterPro" id="IPR003593">
    <property type="entry name" value="AAA+_ATPase"/>
</dbReference>
<keyword evidence="6 11" id="KW-0175">Coiled coil</keyword>
<dbReference type="Pfam" id="PF10431">
    <property type="entry name" value="ClpB_D2-small"/>
    <property type="match status" value="1"/>
</dbReference>
<evidence type="ECO:0000313" key="14">
    <source>
        <dbReference type="Proteomes" id="UP000244937"/>
    </source>
</evidence>
<dbReference type="PROSITE" id="PS00871">
    <property type="entry name" value="CLPAB_2"/>
    <property type="match status" value="1"/>
</dbReference>
<comment type="subcellular location">
    <subcellularLocation>
        <location evidence="11">Cytoplasm</location>
    </subcellularLocation>
</comment>
<dbReference type="RefSeq" id="WP_108903761.1">
    <property type="nucleotide sequence ID" value="NZ_CP029187.1"/>
</dbReference>
<dbReference type="Pfam" id="PF00004">
    <property type="entry name" value="AAA"/>
    <property type="match status" value="1"/>
</dbReference>
<evidence type="ECO:0000256" key="3">
    <source>
        <dbReference type="ARBA" id="ARBA00022737"/>
    </source>
</evidence>
<dbReference type="PROSITE" id="PS00870">
    <property type="entry name" value="CLPAB_1"/>
    <property type="match status" value="1"/>
</dbReference>
<comment type="similarity">
    <text evidence="1 10">Belongs to the ClpA/ClpB family.</text>
</comment>
<dbReference type="KEGG" id="fpal:HYN49_08755"/>
<dbReference type="AlphaFoldDB" id="A0A2S1SHX3"/>
<dbReference type="PANTHER" id="PTHR11638">
    <property type="entry name" value="ATP-DEPENDENT CLP PROTEASE"/>
    <property type="match status" value="1"/>
</dbReference>
<dbReference type="SMART" id="SM00382">
    <property type="entry name" value="AAA"/>
    <property type="match status" value="2"/>
</dbReference>
<dbReference type="Gene3D" id="3.40.50.300">
    <property type="entry name" value="P-loop containing nucleotide triphosphate hydrolases"/>
    <property type="match status" value="3"/>
</dbReference>
<dbReference type="GO" id="GO:0034605">
    <property type="term" value="P:cellular response to heat"/>
    <property type="evidence" value="ECO:0007669"/>
    <property type="project" value="TreeGrafter"/>
</dbReference>
<dbReference type="PRINTS" id="PR00300">
    <property type="entry name" value="CLPPROTEASEA"/>
</dbReference>
<proteinExistence type="inferred from homology"/>
<dbReference type="GO" id="GO:0005524">
    <property type="term" value="F:ATP binding"/>
    <property type="evidence" value="ECO:0007669"/>
    <property type="project" value="UniProtKB-UniRule"/>
</dbReference>
<dbReference type="InterPro" id="IPR027417">
    <property type="entry name" value="P-loop_NTPase"/>
</dbReference>
<dbReference type="Gene3D" id="1.10.1780.10">
    <property type="entry name" value="Clp, N-terminal domain"/>
    <property type="match status" value="1"/>
</dbReference>
<dbReference type="InterPro" id="IPR003959">
    <property type="entry name" value="ATPase_AAA_core"/>
</dbReference>
<dbReference type="InterPro" id="IPR050130">
    <property type="entry name" value="ClpA_ClpB"/>
</dbReference>